<proteinExistence type="predicted"/>
<dbReference type="Gene3D" id="3.20.20.140">
    <property type="entry name" value="Metal-dependent hydrolases"/>
    <property type="match status" value="1"/>
</dbReference>
<dbReference type="PIRSF" id="PIRSF005902">
    <property type="entry name" value="DNase_TatD"/>
    <property type="match status" value="1"/>
</dbReference>
<dbReference type="SUPFAM" id="SSF51556">
    <property type="entry name" value="Metallo-dependent hydrolases"/>
    <property type="match status" value="1"/>
</dbReference>
<keyword evidence="3" id="KW-0378">Hydrolase</keyword>
<name>A0ABP4Z125_9MICO</name>
<organism evidence="3 4">
    <name type="scientific">Agromyces salentinus</name>
    <dbReference type="NCBI Taxonomy" id="269421"/>
    <lineage>
        <taxon>Bacteria</taxon>
        <taxon>Bacillati</taxon>
        <taxon>Actinomycetota</taxon>
        <taxon>Actinomycetes</taxon>
        <taxon>Micrococcales</taxon>
        <taxon>Microbacteriaceae</taxon>
        <taxon>Agromyces</taxon>
    </lineage>
</organism>
<reference evidence="4" key="1">
    <citation type="journal article" date="2019" name="Int. J. Syst. Evol. Microbiol.">
        <title>The Global Catalogue of Microorganisms (GCM) 10K type strain sequencing project: providing services to taxonomists for standard genome sequencing and annotation.</title>
        <authorList>
            <consortium name="The Broad Institute Genomics Platform"/>
            <consortium name="The Broad Institute Genome Sequencing Center for Infectious Disease"/>
            <person name="Wu L."/>
            <person name="Ma J."/>
        </authorList>
    </citation>
    <scope>NUCLEOTIDE SEQUENCE [LARGE SCALE GENOMIC DNA]</scope>
    <source>
        <strain evidence="4">JCM 14323</strain>
    </source>
</reference>
<dbReference type="InterPro" id="IPR015991">
    <property type="entry name" value="TatD/YcfH-like"/>
</dbReference>
<protein>
    <submittedName>
        <fullName evidence="3">TatD family hydrolase</fullName>
    </submittedName>
</protein>
<evidence type="ECO:0000313" key="4">
    <source>
        <dbReference type="Proteomes" id="UP001501746"/>
    </source>
</evidence>
<dbReference type="InterPro" id="IPR001130">
    <property type="entry name" value="TatD-like"/>
</dbReference>
<dbReference type="RefSeq" id="WP_157428287.1">
    <property type="nucleotide sequence ID" value="NZ_BAAANK010000006.1"/>
</dbReference>
<comment type="caution">
    <text evidence="3">The sequence shown here is derived from an EMBL/GenBank/DDBJ whole genome shotgun (WGS) entry which is preliminary data.</text>
</comment>
<dbReference type="PANTHER" id="PTHR46124:SF2">
    <property type="entry name" value="D-AMINOACYL-TRNA DEACYLASE"/>
    <property type="match status" value="1"/>
</dbReference>
<dbReference type="NCBIfam" id="TIGR00010">
    <property type="entry name" value="YchF/TatD family DNA exonuclease"/>
    <property type="match status" value="1"/>
</dbReference>
<dbReference type="PANTHER" id="PTHR46124">
    <property type="entry name" value="D-AMINOACYL-TRNA DEACYLASE"/>
    <property type="match status" value="1"/>
</dbReference>
<feature type="region of interest" description="Disordered" evidence="2">
    <location>
        <begin position="1"/>
        <end position="29"/>
    </location>
</feature>
<feature type="compositionally biased region" description="Basic and acidic residues" evidence="2">
    <location>
        <begin position="14"/>
        <end position="24"/>
    </location>
</feature>
<evidence type="ECO:0000256" key="2">
    <source>
        <dbReference type="SAM" id="MobiDB-lite"/>
    </source>
</evidence>
<keyword evidence="1" id="KW-0479">Metal-binding</keyword>
<dbReference type="Proteomes" id="UP001501746">
    <property type="component" value="Unassembled WGS sequence"/>
</dbReference>
<dbReference type="InterPro" id="IPR032466">
    <property type="entry name" value="Metal_Hydrolase"/>
</dbReference>
<dbReference type="EMBL" id="BAAANK010000006">
    <property type="protein sequence ID" value="GAA1837246.1"/>
    <property type="molecule type" value="Genomic_DNA"/>
</dbReference>
<gene>
    <name evidence="3" type="ORF">GCM10009750_22880</name>
</gene>
<keyword evidence="4" id="KW-1185">Reference proteome</keyword>
<evidence type="ECO:0000313" key="3">
    <source>
        <dbReference type="EMBL" id="GAA1837246.1"/>
    </source>
</evidence>
<evidence type="ECO:0000256" key="1">
    <source>
        <dbReference type="ARBA" id="ARBA00022723"/>
    </source>
</evidence>
<dbReference type="CDD" id="cd01310">
    <property type="entry name" value="TatD_DNAse"/>
    <property type="match status" value="1"/>
</dbReference>
<dbReference type="GO" id="GO:0016787">
    <property type="term" value="F:hydrolase activity"/>
    <property type="evidence" value="ECO:0007669"/>
    <property type="project" value="UniProtKB-KW"/>
</dbReference>
<dbReference type="Pfam" id="PF01026">
    <property type="entry name" value="TatD_DNase"/>
    <property type="match status" value="1"/>
</dbReference>
<sequence>MSEQHGEPGAVSPDHLRVRGDGGRPVEYPPLPEPLAVGVYDNHTHLEIADGALPLDVHEHLERAASVGVIGAVQVGTDVATSRWSAEVAAREPRLLAAVALHPNEAPELEAAGTLDEALAVIDELAARPRVRAVGETGLDFFRTGDDGRPAQFRSFEAHIEIAKRHGIAMQIHDRDAHDDVVATLRRVGAPERTVFHCFSGGEELARLAASEGWYLSFAGNVSFKNAEILREALRVAPRDRILVETDAPYLTPVPLRGRPNAPYLVPHTVRFMAGVLGVPIDELSADLASNTRRVYGAWEDDARVGE</sequence>
<accession>A0ABP4Z125</accession>